<comment type="caution">
    <text evidence="4">The sequence shown here is derived from an EMBL/GenBank/DDBJ whole genome shotgun (WGS) entry which is preliminary data.</text>
</comment>
<proteinExistence type="predicted"/>
<dbReference type="InterPro" id="IPR000014">
    <property type="entry name" value="PAS"/>
</dbReference>
<organism evidence="4 5">
    <name type="scientific">Stappia albiluteola</name>
    <dbReference type="NCBI Taxonomy" id="2758565"/>
    <lineage>
        <taxon>Bacteria</taxon>
        <taxon>Pseudomonadati</taxon>
        <taxon>Pseudomonadota</taxon>
        <taxon>Alphaproteobacteria</taxon>
        <taxon>Hyphomicrobiales</taxon>
        <taxon>Stappiaceae</taxon>
        <taxon>Stappia</taxon>
    </lineage>
</organism>
<dbReference type="SUPFAM" id="SSF55785">
    <property type="entry name" value="PYP-like sensor domain (PAS domain)"/>
    <property type="match status" value="3"/>
</dbReference>
<dbReference type="InterPro" id="IPR035965">
    <property type="entry name" value="PAS-like_dom_sf"/>
</dbReference>
<dbReference type="SMART" id="SM00065">
    <property type="entry name" value="GAF"/>
    <property type="match status" value="1"/>
</dbReference>
<dbReference type="InterPro" id="IPR013767">
    <property type="entry name" value="PAS_fold"/>
</dbReference>
<evidence type="ECO:0000259" key="1">
    <source>
        <dbReference type="PROSITE" id="PS50112"/>
    </source>
</evidence>
<dbReference type="InterPro" id="IPR000700">
    <property type="entry name" value="PAS-assoc_C"/>
</dbReference>
<protein>
    <submittedName>
        <fullName evidence="4">Diguanylate cyclase</fullName>
    </submittedName>
</protein>
<dbReference type="InterPro" id="IPR052155">
    <property type="entry name" value="Biofilm_reg_signaling"/>
</dbReference>
<sequence length="737" mass="81697">MQDLEVSTATLVALFAEFDDAVFVTGADRRIIYVNHAAEKMFGYGADEMVGRDPAFLYASQDEYQRFAAWRDAAEGAVGGDRLRLAARRRKSGDVFRVDVTSGALRDDKGEVRAYVVIARDMTWQLKLEAEKSSALNRLEEALESLNEGFAYFDADDRLVLCNERYRQFYPRSSGLCVPGTPFRDILMQGLEAGEVSTGGRSRKAWLEDRLAAHRSPSPAPVEQQLADGRWLLVNERRTRDGGVAGVRTDITALKQAEARARQAELRLRVLNDSLPCFIGELAKDQTIRSVNEFGALWYGRTSHDLIGRKMGDFVAADFMRTVRPYFDAACAGEVQRFIATLDYPDGITRDVDVCYTPDFNDKGQVEAVFVYATDISHLKTIERVLQGLYTITSSRQLDAQQKIEAVLRLGSEAFGLANGLVARVEGDEHEVEFAVSQDGAFKAGQKRPADRTYCGKVLAADAPLAVEFAGLSDFSMLPSYEEMALEAYIGAPLVVDGETYGTVCFCSSLPRSKPFGDTDKEILRLFSDWIAHEIGRERDIRQLQEAQAELRRLATTDDLTGVLNRREFIRRTEQEMARAKRTGMPFALAIMDIDHFKEINDTLGHLAGDRVLQEVANQIRQVLRPYDIFGRIGGEEFCVALPSTSIEEATAAAERLREAVTACHQLDGDMCTSVTISVGVAVVLESDAGVTAVLSRADTALYKAKDRGRNQVVVADAAKVDTLLKPIGNKHRLWGD</sequence>
<dbReference type="PANTHER" id="PTHR44757">
    <property type="entry name" value="DIGUANYLATE CYCLASE DGCP"/>
    <property type="match status" value="1"/>
</dbReference>
<dbReference type="Pfam" id="PF08448">
    <property type="entry name" value="PAS_4"/>
    <property type="match status" value="1"/>
</dbReference>
<dbReference type="Pfam" id="PF12860">
    <property type="entry name" value="PAS_7"/>
    <property type="match status" value="1"/>
</dbReference>
<evidence type="ECO:0000313" key="5">
    <source>
        <dbReference type="Proteomes" id="UP000541109"/>
    </source>
</evidence>
<dbReference type="SMART" id="SM00091">
    <property type="entry name" value="PAS"/>
    <property type="match status" value="3"/>
</dbReference>
<dbReference type="PROSITE" id="PS50112">
    <property type="entry name" value="PAS"/>
    <property type="match status" value="1"/>
</dbReference>
<feature type="domain" description="PAC" evidence="2">
    <location>
        <begin position="81"/>
        <end position="134"/>
    </location>
</feature>
<dbReference type="Pfam" id="PF01590">
    <property type="entry name" value="GAF"/>
    <property type="match status" value="1"/>
</dbReference>
<dbReference type="AlphaFoldDB" id="A0A839AJ29"/>
<dbReference type="InterPro" id="IPR029016">
    <property type="entry name" value="GAF-like_dom_sf"/>
</dbReference>
<dbReference type="InterPro" id="IPR029787">
    <property type="entry name" value="Nucleotide_cyclase"/>
</dbReference>
<dbReference type="Gene3D" id="3.30.450.20">
    <property type="entry name" value="PAS domain"/>
    <property type="match status" value="3"/>
</dbReference>
<dbReference type="CDD" id="cd00130">
    <property type="entry name" value="PAS"/>
    <property type="match status" value="2"/>
</dbReference>
<dbReference type="InterPro" id="IPR043128">
    <property type="entry name" value="Rev_trsase/Diguanyl_cyclase"/>
</dbReference>
<dbReference type="EMBL" id="JACFXV010000065">
    <property type="protein sequence ID" value="MBA5779038.1"/>
    <property type="molecule type" value="Genomic_DNA"/>
</dbReference>
<dbReference type="CDD" id="cd01949">
    <property type="entry name" value="GGDEF"/>
    <property type="match status" value="1"/>
</dbReference>
<dbReference type="Proteomes" id="UP000541109">
    <property type="component" value="Unassembled WGS sequence"/>
</dbReference>
<accession>A0A839AJ29</accession>
<dbReference type="PROSITE" id="PS50887">
    <property type="entry name" value="GGDEF"/>
    <property type="match status" value="1"/>
</dbReference>
<evidence type="ECO:0000259" key="3">
    <source>
        <dbReference type="PROSITE" id="PS50887"/>
    </source>
</evidence>
<dbReference type="FunFam" id="3.30.70.270:FF:000001">
    <property type="entry name" value="Diguanylate cyclase domain protein"/>
    <property type="match status" value="1"/>
</dbReference>
<dbReference type="SUPFAM" id="SSF55781">
    <property type="entry name" value="GAF domain-like"/>
    <property type="match status" value="1"/>
</dbReference>
<dbReference type="NCBIfam" id="TIGR00254">
    <property type="entry name" value="GGDEF"/>
    <property type="match status" value="1"/>
</dbReference>
<dbReference type="InterPro" id="IPR003018">
    <property type="entry name" value="GAF"/>
</dbReference>
<feature type="domain" description="GGDEF" evidence="3">
    <location>
        <begin position="585"/>
        <end position="718"/>
    </location>
</feature>
<dbReference type="SMART" id="SM00267">
    <property type="entry name" value="GGDEF"/>
    <property type="match status" value="1"/>
</dbReference>
<dbReference type="RefSeq" id="WP_182167869.1">
    <property type="nucleotide sequence ID" value="NZ_JACFXV010000065.1"/>
</dbReference>
<reference evidence="4 5" key="1">
    <citation type="submission" date="2020-07" db="EMBL/GenBank/DDBJ databases">
        <title>Stappia sp., F7233, whole genome shotgun sequencing project.</title>
        <authorList>
            <person name="Jiang S."/>
            <person name="Liu Z.W."/>
            <person name="Du Z.J."/>
        </authorList>
    </citation>
    <scope>NUCLEOTIDE SEQUENCE [LARGE SCALE GENOMIC DNA]</scope>
    <source>
        <strain evidence="4 5">F7233</strain>
    </source>
</reference>
<evidence type="ECO:0000259" key="2">
    <source>
        <dbReference type="PROSITE" id="PS50113"/>
    </source>
</evidence>
<name>A0A839AJ29_9HYPH</name>
<dbReference type="InterPro" id="IPR013656">
    <property type="entry name" value="PAS_4"/>
</dbReference>
<dbReference type="Pfam" id="PF00990">
    <property type="entry name" value="GGDEF"/>
    <property type="match status" value="1"/>
</dbReference>
<gene>
    <name evidence="4" type="ORF">H2509_18065</name>
</gene>
<dbReference type="PROSITE" id="PS50113">
    <property type="entry name" value="PAC"/>
    <property type="match status" value="1"/>
</dbReference>
<dbReference type="Pfam" id="PF00989">
    <property type="entry name" value="PAS"/>
    <property type="match status" value="1"/>
</dbReference>
<dbReference type="GO" id="GO:0003824">
    <property type="term" value="F:catalytic activity"/>
    <property type="evidence" value="ECO:0007669"/>
    <property type="project" value="UniProtKB-ARBA"/>
</dbReference>
<feature type="domain" description="PAS" evidence="1">
    <location>
        <begin position="7"/>
        <end position="52"/>
    </location>
</feature>
<keyword evidence="5" id="KW-1185">Reference proteome</keyword>
<dbReference type="Gene3D" id="3.30.70.270">
    <property type="match status" value="1"/>
</dbReference>
<dbReference type="PANTHER" id="PTHR44757:SF2">
    <property type="entry name" value="BIOFILM ARCHITECTURE MAINTENANCE PROTEIN MBAA"/>
    <property type="match status" value="1"/>
</dbReference>
<dbReference type="SUPFAM" id="SSF55073">
    <property type="entry name" value="Nucleotide cyclase"/>
    <property type="match status" value="1"/>
</dbReference>
<evidence type="ECO:0000313" key="4">
    <source>
        <dbReference type="EMBL" id="MBA5779038.1"/>
    </source>
</evidence>
<dbReference type="NCBIfam" id="TIGR00229">
    <property type="entry name" value="sensory_box"/>
    <property type="match status" value="2"/>
</dbReference>
<dbReference type="Gene3D" id="3.30.450.40">
    <property type="match status" value="1"/>
</dbReference>
<dbReference type="InterPro" id="IPR000160">
    <property type="entry name" value="GGDEF_dom"/>
</dbReference>